<keyword evidence="3" id="KW-1185">Reference proteome</keyword>
<gene>
    <name evidence="2" type="ORF">DY000_02009659</name>
    <name evidence="1" type="ORF">F2Q70_00013201</name>
</gene>
<dbReference type="EMBL" id="QGKV02000832">
    <property type="protein sequence ID" value="KAF3545058.1"/>
    <property type="molecule type" value="Genomic_DNA"/>
</dbReference>
<reference evidence="1" key="1">
    <citation type="submission" date="2019-12" db="EMBL/GenBank/DDBJ databases">
        <title>Genome sequencing and annotation of Brassica cretica.</title>
        <authorList>
            <person name="Studholme D.J."/>
            <person name="Sarris P.F."/>
        </authorList>
    </citation>
    <scope>NUCLEOTIDE SEQUENCE</scope>
    <source>
        <strain evidence="1">PFS-102/07</strain>
        <tissue evidence="1">Leaf</tissue>
    </source>
</reference>
<dbReference type="AlphaFoldDB" id="A0A3N6RJM6"/>
<reference evidence="2 3" key="3">
    <citation type="journal article" date="2020" name="BMC Genomics">
        <title>Intraspecific diversification of the crop wild relative Brassica cretica Lam. using demographic model selection.</title>
        <authorList>
            <person name="Kioukis A."/>
            <person name="Michalopoulou V.A."/>
            <person name="Briers L."/>
            <person name="Pirintsos S."/>
            <person name="Studholme D.J."/>
            <person name="Pavlidis P."/>
            <person name="Sarris P.F."/>
        </authorList>
    </citation>
    <scope>NUCLEOTIDE SEQUENCE [LARGE SCALE GENOMIC DNA]</scope>
    <source>
        <strain evidence="3">cv. PFS-1207/04</strain>
        <strain evidence="2">PFS-1207/04</strain>
    </source>
</reference>
<evidence type="ECO:0000313" key="1">
    <source>
        <dbReference type="EMBL" id="KAF2616051.1"/>
    </source>
</evidence>
<organism evidence="1">
    <name type="scientific">Brassica cretica</name>
    <name type="common">Mustard</name>
    <dbReference type="NCBI Taxonomy" id="69181"/>
    <lineage>
        <taxon>Eukaryota</taxon>
        <taxon>Viridiplantae</taxon>
        <taxon>Streptophyta</taxon>
        <taxon>Embryophyta</taxon>
        <taxon>Tracheophyta</taxon>
        <taxon>Spermatophyta</taxon>
        <taxon>Magnoliopsida</taxon>
        <taxon>eudicotyledons</taxon>
        <taxon>Gunneridae</taxon>
        <taxon>Pentapetalae</taxon>
        <taxon>rosids</taxon>
        <taxon>malvids</taxon>
        <taxon>Brassicales</taxon>
        <taxon>Brassicaceae</taxon>
        <taxon>Brassiceae</taxon>
        <taxon>Brassica</taxon>
    </lineage>
</organism>
<name>A0A3N6RJM6_BRACR</name>
<comment type="caution">
    <text evidence="1">The sequence shown here is derived from an EMBL/GenBank/DDBJ whole genome shotgun (WGS) entry which is preliminary data.</text>
</comment>
<proteinExistence type="predicted"/>
<evidence type="ECO:0000313" key="3">
    <source>
        <dbReference type="Proteomes" id="UP000266723"/>
    </source>
</evidence>
<reference evidence="2" key="2">
    <citation type="submission" date="2019-12" db="EMBL/GenBank/DDBJ databases">
        <authorList>
            <person name="Studholme D.J."/>
            <person name="Sarris P."/>
        </authorList>
    </citation>
    <scope>NUCLEOTIDE SEQUENCE</scope>
    <source>
        <strain evidence="2">PFS-1207/04</strain>
        <tissue evidence="2">Leaf</tissue>
    </source>
</reference>
<dbReference type="Proteomes" id="UP000266723">
    <property type="component" value="Unassembled WGS sequence"/>
</dbReference>
<evidence type="ECO:0000313" key="2">
    <source>
        <dbReference type="EMBL" id="KAF3545058.1"/>
    </source>
</evidence>
<accession>A0A3N6RJM6</accession>
<sequence>MRFVGKNPLKYNLGFDYKLHPINSPRQRSALSQRPLQQRTLREELALSVDPARRRLVRAPRATS</sequence>
<protein>
    <submittedName>
        <fullName evidence="1">Uncharacterized protein</fullName>
    </submittedName>
</protein>
<dbReference type="EMBL" id="QGKY02000089">
    <property type="protein sequence ID" value="KAF2616051.1"/>
    <property type="molecule type" value="Genomic_DNA"/>
</dbReference>